<gene>
    <name evidence="2" type="ORF">GlitD10_0748</name>
</gene>
<sequence length="318" mass="36950">MQKQIYRNGQRVIPFSTMKMIYHDEERLVLETKSGGFYSALVKRLFQSSIVVTWLVLGLGIFVAYQKTVQCTKTGENLANCQVTNTYFWGLLRYVATIDNVSQVVFETSTASKRRSRNDDRRRQYSVYEAVIVSPKDRATIISKDSTETNVPIIQKNSYEYVQQVKNEFETFLNSAETNYHFSEGLWRNIGSGLLLLFSIPVFLVWMMRRPYRGCLIFNKKQHEFISSGEALLGENHSQTHPWNGICLWFFDYTGNDNHDGCSYEIELVSQISRNDINLQKARYPLKQTNSTEEAQAFWESDPDVQILKQFVRSEVKN</sequence>
<keyword evidence="1" id="KW-0812">Transmembrane</keyword>
<evidence type="ECO:0000256" key="1">
    <source>
        <dbReference type="SAM" id="Phobius"/>
    </source>
</evidence>
<dbReference type="KEGG" id="glt:GlitD10_0748"/>
<accession>A0A1J0AAV6</accession>
<keyword evidence="1" id="KW-1133">Transmembrane helix</keyword>
<reference evidence="2 3" key="1">
    <citation type="submission" date="2016-10" db="EMBL/GenBank/DDBJ databases">
        <title>Description of Gloeomargarita lithophora gen. nov., sp. nov., a thylakoid-bearing basal-branching cyanobacterium with intracellular carbonates, and proposal for Gloeomargaritales ord. nov.</title>
        <authorList>
            <person name="Moreira D."/>
            <person name="Tavera R."/>
            <person name="Benzerara K."/>
            <person name="Skouri-Panet F."/>
            <person name="Couradeau E."/>
            <person name="Gerard E."/>
            <person name="Loussert C."/>
            <person name="Novelo E."/>
            <person name="Zivanovic Y."/>
            <person name="Lopez-Garcia P."/>
        </authorList>
    </citation>
    <scope>NUCLEOTIDE SEQUENCE [LARGE SCALE GENOMIC DNA]</scope>
    <source>
        <strain evidence="2 3">D10</strain>
    </source>
</reference>
<evidence type="ECO:0000313" key="2">
    <source>
        <dbReference type="EMBL" id="APB33062.1"/>
    </source>
</evidence>
<dbReference type="AlphaFoldDB" id="A0A1J0AAV6"/>
<name>A0A1J0AAV6_9CYAN</name>
<feature type="transmembrane region" description="Helical" evidence="1">
    <location>
        <begin position="186"/>
        <end position="206"/>
    </location>
</feature>
<evidence type="ECO:0000313" key="3">
    <source>
        <dbReference type="Proteomes" id="UP000180235"/>
    </source>
</evidence>
<dbReference type="Proteomes" id="UP000180235">
    <property type="component" value="Chromosome"/>
</dbReference>
<proteinExistence type="predicted"/>
<keyword evidence="1" id="KW-0472">Membrane</keyword>
<protein>
    <submittedName>
        <fullName evidence="2">Uncharacterized protein</fullName>
    </submittedName>
</protein>
<dbReference type="RefSeq" id="WP_071453718.1">
    <property type="nucleotide sequence ID" value="NZ_CP017675.1"/>
</dbReference>
<organism evidence="2 3">
    <name type="scientific">Gloeomargarita lithophora Alchichica-D10</name>
    <dbReference type="NCBI Taxonomy" id="1188229"/>
    <lineage>
        <taxon>Bacteria</taxon>
        <taxon>Bacillati</taxon>
        <taxon>Cyanobacteriota</taxon>
        <taxon>Cyanophyceae</taxon>
        <taxon>Gloeomargaritales</taxon>
        <taxon>Gloeomargaritaceae</taxon>
        <taxon>Gloeomargarita</taxon>
    </lineage>
</organism>
<feature type="transmembrane region" description="Helical" evidence="1">
    <location>
        <begin position="45"/>
        <end position="65"/>
    </location>
</feature>
<keyword evidence="3" id="KW-1185">Reference proteome</keyword>
<dbReference type="EMBL" id="CP017675">
    <property type="protein sequence ID" value="APB33062.1"/>
    <property type="molecule type" value="Genomic_DNA"/>
</dbReference>